<dbReference type="GlyGen" id="G3H864">
    <property type="glycosylation" value="1 site"/>
</dbReference>
<proteinExistence type="predicted"/>
<evidence type="ECO:0000313" key="1">
    <source>
        <dbReference type="EMBL" id="EGW09369.1"/>
    </source>
</evidence>
<dbReference type="EMBL" id="JH000208">
    <property type="protein sequence ID" value="EGW09369.1"/>
    <property type="molecule type" value="Genomic_DNA"/>
</dbReference>
<accession>G3H864</accession>
<dbReference type="Proteomes" id="UP000001075">
    <property type="component" value="Unassembled WGS sequence"/>
</dbReference>
<gene>
    <name evidence="1" type="ORF">I79_006561</name>
</gene>
<dbReference type="AlphaFoldDB" id="G3H864"/>
<dbReference type="InParanoid" id="G3H864"/>
<protein>
    <submittedName>
        <fullName evidence="1">Uncharacterized protein</fullName>
    </submittedName>
</protein>
<evidence type="ECO:0000313" key="2">
    <source>
        <dbReference type="Proteomes" id="UP000001075"/>
    </source>
</evidence>
<sequence length="84" mass="9753">MDAFLGSSEIPQLTLLTPWTHLLQVWFDPSIYNQHDYSRVKTDPSLNQISRYYCLETEVEGQSPPTPSEFFYITALVSQELVIR</sequence>
<reference evidence="2" key="1">
    <citation type="journal article" date="2011" name="Nat. Biotechnol.">
        <title>The genomic sequence of the Chinese hamster ovary (CHO)-K1 cell line.</title>
        <authorList>
            <person name="Xu X."/>
            <person name="Nagarajan H."/>
            <person name="Lewis N.E."/>
            <person name="Pan S."/>
            <person name="Cai Z."/>
            <person name="Liu X."/>
            <person name="Chen W."/>
            <person name="Xie M."/>
            <person name="Wang W."/>
            <person name="Hammond S."/>
            <person name="Andersen M.R."/>
            <person name="Neff N."/>
            <person name="Passarelli B."/>
            <person name="Koh W."/>
            <person name="Fan H.C."/>
            <person name="Wang J."/>
            <person name="Gui Y."/>
            <person name="Lee K.H."/>
            <person name="Betenbaugh M.J."/>
            <person name="Quake S.R."/>
            <person name="Famili I."/>
            <person name="Palsson B.O."/>
            <person name="Wang J."/>
        </authorList>
    </citation>
    <scope>NUCLEOTIDE SEQUENCE [LARGE SCALE GENOMIC DNA]</scope>
    <source>
        <strain evidence="2">CHO K1 cell line</strain>
    </source>
</reference>
<organism evidence="1 2">
    <name type="scientific">Cricetulus griseus</name>
    <name type="common">Chinese hamster</name>
    <name type="synonym">Cricetulus barabensis griseus</name>
    <dbReference type="NCBI Taxonomy" id="10029"/>
    <lineage>
        <taxon>Eukaryota</taxon>
        <taxon>Metazoa</taxon>
        <taxon>Chordata</taxon>
        <taxon>Craniata</taxon>
        <taxon>Vertebrata</taxon>
        <taxon>Euteleostomi</taxon>
        <taxon>Mammalia</taxon>
        <taxon>Eutheria</taxon>
        <taxon>Euarchontoglires</taxon>
        <taxon>Glires</taxon>
        <taxon>Rodentia</taxon>
        <taxon>Myomorpha</taxon>
        <taxon>Muroidea</taxon>
        <taxon>Cricetidae</taxon>
        <taxon>Cricetinae</taxon>
        <taxon>Cricetulus</taxon>
    </lineage>
</organism>
<name>G3H864_CRIGR</name>